<feature type="domain" description="BTB" evidence="1">
    <location>
        <begin position="27"/>
        <end position="99"/>
    </location>
</feature>
<gene>
    <name evidence="2" type="ORF">NSCI0253_LOCUS7972</name>
</gene>
<dbReference type="AlphaFoldDB" id="A0A7S0ZVE2"/>
<dbReference type="InterPro" id="IPR013320">
    <property type="entry name" value="ConA-like_dom_sf"/>
</dbReference>
<name>A0A7S0ZVE2_NOCSC</name>
<protein>
    <recommendedName>
        <fullName evidence="1">BTB domain-containing protein</fullName>
    </recommendedName>
</protein>
<evidence type="ECO:0000259" key="1">
    <source>
        <dbReference type="PROSITE" id="PS50097"/>
    </source>
</evidence>
<dbReference type="Pfam" id="PF00651">
    <property type="entry name" value="BTB"/>
    <property type="match status" value="1"/>
</dbReference>
<evidence type="ECO:0000313" key="2">
    <source>
        <dbReference type="EMBL" id="CAD8833624.1"/>
    </source>
</evidence>
<sequence length="424" mass="46730">MTAKSSPPGEMLLEAAWEREFGEGRFSDTVFKVGDRDFSLSRFPLAAASPVFAAMLFSSEGIRWKEQGPGVPVVVNDCLPLAFEQLARYAYRLELQLSPSNVLHVQRAADKYQVLPLVEICDAAVDEMLEGGDANNLLLLLDAEMQICGSIGELGKRATEGSVLLRSEAFLSLSPATVEWLLVGHLEADEEEVWNGCRAWASKRAKVDSGCWQDHLRPLSHLIRFPLLPHKVFDTEVVRTGLLTSEQEVSVLLHARGSVTIDHFPGPRVCLHFDRASAAPNVSICDGGTTVEFDKDGAHRCVFAVPGFEVGVHSWTITWLKPGCCGYAGVSTAQEVQRGSTSQGRMDRFLYPDICAGFSNMAKLMVERSPGARLAITVDMDLQKIIFQSQNGRYEQTFEYRGKLHPSIDADENNTFSLRGGVHL</sequence>
<organism evidence="2">
    <name type="scientific">Noctiluca scintillans</name>
    <name type="common">Sea sparkle</name>
    <name type="synonym">Red tide dinoflagellate</name>
    <dbReference type="NCBI Taxonomy" id="2966"/>
    <lineage>
        <taxon>Eukaryota</taxon>
        <taxon>Sar</taxon>
        <taxon>Alveolata</taxon>
        <taxon>Dinophyceae</taxon>
        <taxon>Noctilucales</taxon>
        <taxon>Noctilucaceae</taxon>
        <taxon>Noctiluca</taxon>
    </lineage>
</organism>
<proteinExistence type="predicted"/>
<dbReference type="InterPro" id="IPR000210">
    <property type="entry name" value="BTB/POZ_dom"/>
</dbReference>
<reference evidence="2" key="1">
    <citation type="submission" date="2021-01" db="EMBL/GenBank/DDBJ databases">
        <authorList>
            <person name="Corre E."/>
            <person name="Pelletier E."/>
            <person name="Niang G."/>
            <person name="Scheremetjew M."/>
            <person name="Finn R."/>
            <person name="Kale V."/>
            <person name="Holt S."/>
            <person name="Cochrane G."/>
            <person name="Meng A."/>
            <person name="Brown T."/>
            <person name="Cohen L."/>
        </authorList>
    </citation>
    <scope>NUCLEOTIDE SEQUENCE</scope>
</reference>
<dbReference type="InterPro" id="IPR051481">
    <property type="entry name" value="BTB-POZ/Galectin-3-binding"/>
</dbReference>
<dbReference type="EMBL" id="HBFQ01011378">
    <property type="protein sequence ID" value="CAD8833624.1"/>
    <property type="molecule type" value="Transcribed_RNA"/>
</dbReference>
<dbReference type="SUPFAM" id="SSF49899">
    <property type="entry name" value="Concanavalin A-like lectins/glucanases"/>
    <property type="match status" value="1"/>
</dbReference>
<dbReference type="SUPFAM" id="SSF54695">
    <property type="entry name" value="POZ domain"/>
    <property type="match status" value="1"/>
</dbReference>
<accession>A0A7S0ZVE2</accession>
<dbReference type="Gene3D" id="3.30.710.10">
    <property type="entry name" value="Potassium Channel Kv1.1, Chain A"/>
    <property type="match status" value="1"/>
</dbReference>
<dbReference type="CDD" id="cd18186">
    <property type="entry name" value="BTB_POZ_ZBTB_KLHL-like"/>
    <property type="match status" value="1"/>
</dbReference>
<dbReference type="InterPro" id="IPR011333">
    <property type="entry name" value="SKP1/BTB/POZ_sf"/>
</dbReference>
<dbReference type="Gene3D" id="1.25.40.420">
    <property type="match status" value="1"/>
</dbReference>
<dbReference type="PANTHER" id="PTHR24410">
    <property type="entry name" value="HL07962P-RELATED"/>
    <property type="match status" value="1"/>
</dbReference>
<dbReference type="PANTHER" id="PTHR24410:SF23">
    <property type="entry name" value="BTB DOMAIN-CONTAINING PROTEIN-RELATED"/>
    <property type="match status" value="1"/>
</dbReference>
<dbReference type="SMART" id="SM00225">
    <property type="entry name" value="BTB"/>
    <property type="match status" value="1"/>
</dbReference>
<dbReference type="PROSITE" id="PS50097">
    <property type="entry name" value="BTB"/>
    <property type="match status" value="1"/>
</dbReference>